<gene>
    <name evidence="1" type="ORF">FFV08_10790</name>
</gene>
<dbReference type="GO" id="GO:0016491">
    <property type="term" value="F:oxidoreductase activity"/>
    <property type="evidence" value="ECO:0007669"/>
    <property type="project" value="InterPro"/>
</dbReference>
<dbReference type="InterPro" id="IPR000415">
    <property type="entry name" value="Nitroreductase-like"/>
</dbReference>
<protein>
    <recommendedName>
        <fullName evidence="3">Nitroreductase family protein</fullName>
    </recommendedName>
</protein>
<dbReference type="Gene3D" id="3.40.109.10">
    <property type="entry name" value="NADH Oxidase"/>
    <property type="match status" value="1"/>
</dbReference>
<evidence type="ECO:0000313" key="2">
    <source>
        <dbReference type="Proteomes" id="UP000509410"/>
    </source>
</evidence>
<proteinExistence type="predicted"/>
<dbReference type="EMBL" id="CP040556">
    <property type="protein sequence ID" value="QLB53032.1"/>
    <property type="molecule type" value="Genomic_DNA"/>
</dbReference>
<sequence>MDKYEQELFPTENSKVLRGSFENDYMRRLSKIDNIAEVYHENSKIYYEIKNKIINGLDEMHRVNMWAKSKFNDPLQEDLMQEQQIIKNINDLKSENSSIGQLSNLFKNSKFKEVDDGINFMVYVNGRVYILNRNSDLFIKQINSISADDIGSIFLTKQSDAVNNIYIFVIGKPWRYMRFIGASGYRQCLLDAGEAIKILQDNLNNVNITKIFYDDAVHSILNLDGIENICLGIASYH</sequence>
<dbReference type="Proteomes" id="UP000509410">
    <property type="component" value="Chromosome"/>
</dbReference>
<evidence type="ECO:0000313" key="1">
    <source>
        <dbReference type="EMBL" id="QLB53032.1"/>
    </source>
</evidence>
<dbReference type="AlphaFoldDB" id="A0A7H8V9Y7"/>
<name>A0A7H8V9Y7_STRSA</name>
<organism evidence="1 2">
    <name type="scientific">Streptococcus sanguinis</name>
    <dbReference type="NCBI Taxonomy" id="1305"/>
    <lineage>
        <taxon>Bacteria</taxon>
        <taxon>Bacillati</taxon>
        <taxon>Bacillota</taxon>
        <taxon>Bacilli</taxon>
        <taxon>Lactobacillales</taxon>
        <taxon>Streptococcaceae</taxon>
        <taxon>Streptococcus</taxon>
    </lineage>
</organism>
<reference evidence="1 2" key="1">
    <citation type="submission" date="2019-05" db="EMBL/GenBank/DDBJ databases">
        <title>The organization of the Streptococcus sanguinis genomes.</title>
        <authorList>
            <person name="Wu C.H."/>
            <person name="Chen Y.Y.M."/>
            <person name="Wang H.Y."/>
        </authorList>
    </citation>
    <scope>NUCLEOTIDE SEQUENCE [LARGE SCALE GENOMIC DNA]</scope>
    <source>
        <strain evidence="1 2">CGMH010</strain>
    </source>
</reference>
<evidence type="ECO:0008006" key="3">
    <source>
        <dbReference type="Google" id="ProtNLM"/>
    </source>
</evidence>
<accession>A0A7H8V9Y7</accession>